<dbReference type="PANTHER" id="PTHR14002">
    <property type="entry name" value="ENDOGLIN/TGF-BETA RECEPTOR TYPE III"/>
    <property type="match status" value="1"/>
</dbReference>
<keyword evidence="3" id="KW-0768">Sushi</keyword>
<dbReference type="InterPro" id="IPR055356">
    <property type="entry name" value="ZP-N"/>
</dbReference>
<feature type="domain" description="ZP" evidence="6">
    <location>
        <begin position="273"/>
        <end position="518"/>
    </location>
</feature>
<dbReference type="OrthoDB" id="6127264at2759"/>
<feature type="transmembrane region" description="Helical" evidence="4">
    <location>
        <begin position="557"/>
        <end position="580"/>
    </location>
</feature>
<dbReference type="InterPro" id="IPR035976">
    <property type="entry name" value="Sushi/SCR/CCP_sf"/>
</dbReference>
<keyword evidence="8" id="KW-1185">Reference proteome</keyword>
<evidence type="ECO:0000256" key="1">
    <source>
        <dbReference type="ARBA" id="ARBA00022729"/>
    </source>
</evidence>
<dbReference type="Pfam" id="PF23344">
    <property type="entry name" value="ZP-N"/>
    <property type="match status" value="1"/>
</dbReference>
<dbReference type="SMART" id="SM00032">
    <property type="entry name" value="CCP"/>
    <property type="match status" value="4"/>
</dbReference>
<gene>
    <name evidence="7" type="ORF">HOLleu_28685</name>
</gene>
<keyword evidence="4" id="KW-0812">Transmembrane</keyword>
<dbReference type="Gene3D" id="2.60.40.4100">
    <property type="entry name" value="Zona pellucida, ZP-C domain"/>
    <property type="match status" value="1"/>
</dbReference>
<keyword evidence="1" id="KW-0732">Signal</keyword>
<dbReference type="Pfam" id="PF00084">
    <property type="entry name" value="Sushi"/>
    <property type="match status" value="3"/>
</dbReference>
<dbReference type="CDD" id="cd00033">
    <property type="entry name" value="CCP"/>
    <property type="match status" value="3"/>
</dbReference>
<dbReference type="EMBL" id="JAIZAY010000014">
    <property type="protein sequence ID" value="KAJ8029320.1"/>
    <property type="molecule type" value="Genomic_DNA"/>
</dbReference>
<dbReference type="InterPro" id="IPR000436">
    <property type="entry name" value="Sushi_SCR_CCP_dom"/>
</dbReference>
<keyword evidence="2 3" id="KW-1015">Disulfide bond</keyword>
<dbReference type="PANTHER" id="PTHR14002:SF54">
    <property type="entry name" value="ZONA PELLUCIDA SPERM-BINDING PROTEIN 2"/>
    <property type="match status" value="1"/>
</dbReference>
<comment type="caution">
    <text evidence="7">The sequence shown here is derived from an EMBL/GenBank/DDBJ whole genome shotgun (WGS) entry which is preliminary data.</text>
</comment>
<dbReference type="Gene3D" id="2.10.70.10">
    <property type="entry name" value="Complement Module, domain 1"/>
    <property type="match status" value="3"/>
</dbReference>
<evidence type="ECO:0000313" key="7">
    <source>
        <dbReference type="EMBL" id="KAJ8029320.1"/>
    </source>
</evidence>
<feature type="domain" description="Sushi" evidence="5">
    <location>
        <begin position="24"/>
        <end position="85"/>
    </location>
</feature>
<reference evidence="7" key="1">
    <citation type="submission" date="2021-10" db="EMBL/GenBank/DDBJ databases">
        <title>Tropical sea cucumber genome reveals ecological adaptation and Cuvierian tubules defense mechanism.</title>
        <authorList>
            <person name="Chen T."/>
        </authorList>
    </citation>
    <scope>NUCLEOTIDE SEQUENCE</scope>
    <source>
        <strain evidence="7">Nanhai2018</strain>
        <tissue evidence="7">Muscle</tissue>
    </source>
</reference>
<sequence length="597" mass="63772">MGGPPSNTCNSGTWQFPPSTCEVWSCSQPSTSDAALNFSPDKASYDAREMVTYSCDQGYTLTGSTSASCDSSDVWNPSTVPVCTASCDAPNIANGGLTTSGPFTEGSRATVECDVGYGLASGSSSSITCQNDGTWDVIPQCYQICNVTGVENSDSGPYIEISHGGSKTITCSPGHSYNQQTSLTLACVDGNLDNTVPPKCYSDCGGLTAPNNGGVSGGNRHGETTTFTCDRGFLLNVTDSYTCNEGAWENGVETGGNTPTCYSKSLEDSITLYCNPDMFVVEIPGELLGDNFTVNSVTMGDCIGTRIDNGYLLVESNYNDCETTIEIDVINEKVLYRNLVTSADSDPVTTGESLDINVECVFDQNSRVSSSAVMQNTLSKDLSSSGSYDILFAAYSDAAHQAVINSSVRVDTNDVIYLLAQVNYVSDIDLFGSRCYATPSPEDDFHIYEDVIKDGCAVSDYVSDISDSEVTNPNFAFALTVFRFTGSGSDSIYVHCDLKICENGMCPVPDCSSGSTRRKRSTHISFSKHVYAGPIKMRSLGDTDNKSDGAWQINTALTVYSATLSALVLTSLATVGVIIYRRRSQPKSKQTGEYSRI</sequence>
<dbReference type="AlphaFoldDB" id="A0A9Q1BMF3"/>
<accession>A0A9Q1BMF3</accession>
<dbReference type="PROSITE" id="PS51034">
    <property type="entry name" value="ZP_2"/>
    <property type="match status" value="1"/>
</dbReference>
<dbReference type="Pfam" id="PF00100">
    <property type="entry name" value="Zona_pellucida"/>
    <property type="match status" value="1"/>
</dbReference>
<dbReference type="PROSITE" id="PS50923">
    <property type="entry name" value="SUSHI"/>
    <property type="match status" value="3"/>
</dbReference>
<dbReference type="InterPro" id="IPR042235">
    <property type="entry name" value="ZP-C_dom"/>
</dbReference>
<dbReference type="Gene3D" id="2.60.40.3210">
    <property type="entry name" value="Zona pellucida, ZP-N domain"/>
    <property type="match status" value="1"/>
</dbReference>
<evidence type="ECO:0000256" key="2">
    <source>
        <dbReference type="ARBA" id="ARBA00023157"/>
    </source>
</evidence>
<protein>
    <submittedName>
        <fullName evidence="7">Sushi, von Willebrand factor type A, EGF and pentraxin domain-containing protein 1</fullName>
    </submittedName>
</protein>
<feature type="domain" description="Sushi" evidence="5">
    <location>
        <begin position="202"/>
        <end position="263"/>
    </location>
</feature>
<organism evidence="7 8">
    <name type="scientific">Holothuria leucospilota</name>
    <name type="common">Black long sea cucumber</name>
    <name type="synonym">Mertensiothuria leucospilota</name>
    <dbReference type="NCBI Taxonomy" id="206669"/>
    <lineage>
        <taxon>Eukaryota</taxon>
        <taxon>Metazoa</taxon>
        <taxon>Echinodermata</taxon>
        <taxon>Eleutherozoa</taxon>
        <taxon>Echinozoa</taxon>
        <taxon>Holothuroidea</taxon>
        <taxon>Aspidochirotacea</taxon>
        <taxon>Aspidochirotida</taxon>
        <taxon>Holothuriidae</taxon>
        <taxon>Holothuria</taxon>
    </lineage>
</organism>
<dbReference type="InterPro" id="IPR001507">
    <property type="entry name" value="ZP_dom"/>
</dbReference>
<comment type="caution">
    <text evidence="3">Lacks conserved residue(s) required for the propagation of feature annotation.</text>
</comment>
<keyword evidence="4" id="KW-0472">Membrane</keyword>
<evidence type="ECO:0000259" key="5">
    <source>
        <dbReference type="PROSITE" id="PS50923"/>
    </source>
</evidence>
<feature type="disulfide bond" evidence="3">
    <location>
        <begin position="26"/>
        <end position="69"/>
    </location>
</feature>
<dbReference type="Proteomes" id="UP001152320">
    <property type="component" value="Chromosome 14"/>
</dbReference>
<name>A0A9Q1BMF3_HOLLE</name>
<keyword evidence="4" id="KW-1133">Transmembrane helix</keyword>
<evidence type="ECO:0000256" key="4">
    <source>
        <dbReference type="SAM" id="Phobius"/>
    </source>
</evidence>
<evidence type="ECO:0000259" key="6">
    <source>
        <dbReference type="PROSITE" id="PS51034"/>
    </source>
</evidence>
<evidence type="ECO:0000256" key="3">
    <source>
        <dbReference type="PROSITE-ProRule" id="PRU00302"/>
    </source>
</evidence>
<feature type="domain" description="Sushi" evidence="5">
    <location>
        <begin position="86"/>
        <end position="143"/>
    </location>
</feature>
<dbReference type="InterPro" id="IPR055355">
    <property type="entry name" value="ZP-C"/>
</dbReference>
<dbReference type="SUPFAM" id="SSF57535">
    <property type="entry name" value="Complement control module/SCR domain"/>
    <property type="match status" value="3"/>
</dbReference>
<evidence type="ECO:0000313" key="8">
    <source>
        <dbReference type="Proteomes" id="UP001152320"/>
    </source>
</evidence>
<proteinExistence type="predicted"/>
<dbReference type="SMART" id="SM00241">
    <property type="entry name" value="ZP"/>
    <property type="match status" value="1"/>
</dbReference>